<dbReference type="STRING" id="5722.A2DUL1"/>
<evidence type="ECO:0000313" key="2">
    <source>
        <dbReference type="EMBL" id="EAY15902.1"/>
    </source>
</evidence>
<proteinExistence type="predicted"/>
<dbReference type="FunFam" id="3.40.50.1820:FF:000154">
    <property type="entry name" value="Alpha/beta hydrolase"/>
    <property type="match status" value="1"/>
</dbReference>
<evidence type="ECO:0000259" key="1">
    <source>
        <dbReference type="Pfam" id="PF12146"/>
    </source>
</evidence>
<keyword evidence="3" id="KW-1185">Reference proteome</keyword>
<dbReference type="eggNOG" id="KOG1455">
    <property type="taxonomic scope" value="Eukaryota"/>
</dbReference>
<feature type="domain" description="Serine aminopeptidase S33" evidence="1">
    <location>
        <begin position="37"/>
        <end position="272"/>
    </location>
</feature>
<dbReference type="SUPFAM" id="SSF53474">
    <property type="entry name" value="alpha/beta-Hydrolases"/>
    <property type="match status" value="1"/>
</dbReference>
<accession>A2DUL1</accession>
<protein>
    <submittedName>
        <fullName evidence="2">Clan SC, family S33, methylesterase-like serine peptidase</fullName>
    </submittedName>
</protein>
<dbReference type="RefSeq" id="XP_001328125.1">
    <property type="nucleotide sequence ID" value="XM_001328090.1"/>
</dbReference>
<dbReference type="GO" id="GO:0016020">
    <property type="term" value="C:membrane"/>
    <property type="evidence" value="ECO:0000318"/>
    <property type="project" value="GO_Central"/>
</dbReference>
<dbReference type="GO" id="GO:0016298">
    <property type="term" value="F:lipase activity"/>
    <property type="evidence" value="ECO:0000318"/>
    <property type="project" value="GO_Central"/>
</dbReference>
<sequence>MEIDDVDWSTEYDGETFEVVTKGETIVGCHWRVKEGPTKYVIIYMHGLCSAVCFNANVMRVFAGHGGAAIAADHRGHGRSPGARTQTTVPQVIEGIEQQIAYASSQYPDIPIYLFGHSFGGLATLCFMTSKSEFINKVKGVIVTGPWLRAYAYPNPSFLLRMGLKVGSWVLPFVGIPTGLDVSKSPYPDGYKKAVMESPHMQVKASPVILNSFVQHMDYIQQSAHLYPPEVPLLFLQGTSDKLVHPPTNKEWAQSIPNCEFIEYEGGPHDLMKSKFRGEIYRKIFHFIGIE</sequence>
<dbReference type="OrthoDB" id="10249433at2759"/>
<dbReference type="AlphaFoldDB" id="A2DUL1"/>
<evidence type="ECO:0000313" key="3">
    <source>
        <dbReference type="Proteomes" id="UP000001542"/>
    </source>
</evidence>
<dbReference type="Pfam" id="PF12146">
    <property type="entry name" value="Hydrolase_4"/>
    <property type="match status" value="1"/>
</dbReference>
<dbReference type="InterPro" id="IPR022742">
    <property type="entry name" value="Hydrolase_4"/>
</dbReference>
<dbReference type="Gene3D" id="3.40.50.1820">
    <property type="entry name" value="alpha/beta hydrolase"/>
    <property type="match status" value="1"/>
</dbReference>
<dbReference type="EMBL" id="DS113249">
    <property type="protein sequence ID" value="EAY15902.1"/>
    <property type="molecule type" value="Genomic_DNA"/>
</dbReference>
<dbReference type="VEuPathDB" id="TrichDB:TVAG_165300"/>
<dbReference type="InterPro" id="IPR029058">
    <property type="entry name" value="AB_hydrolase_fold"/>
</dbReference>
<dbReference type="PANTHER" id="PTHR11614">
    <property type="entry name" value="PHOSPHOLIPASE-RELATED"/>
    <property type="match status" value="1"/>
</dbReference>
<dbReference type="InParanoid" id="A2DUL1"/>
<gene>
    <name evidence="2" type="ORF">TVAG_165300</name>
</gene>
<dbReference type="KEGG" id="tva:4773909"/>
<reference evidence="2" key="1">
    <citation type="submission" date="2006-10" db="EMBL/GenBank/DDBJ databases">
        <authorList>
            <person name="Amadeo P."/>
            <person name="Zhao Q."/>
            <person name="Wortman J."/>
            <person name="Fraser-Liggett C."/>
            <person name="Carlton J."/>
        </authorList>
    </citation>
    <scope>NUCLEOTIDE SEQUENCE</scope>
    <source>
        <strain evidence="2">G3</strain>
    </source>
</reference>
<dbReference type="InterPro" id="IPR051044">
    <property type="entry name" value="MAG_DAG_Lipase"/>
</dbReference>
<dbReference type="ESTHER" id="triva-a2dul1">
    <property type="family name" value="Monoglyceridelipase_lysophospholip"/>
</dbReference>
<name>A2DUL1_TRIV3</name>
<dbReference type="Proteomes" id="UP000001542">
    <property type="component" value="Unassembled WGS sequence"/>
</dbReference>
<organism evidence="2 3">
    <name type="scientific">Trichomonas vaginalis (strain ATCC PRA-98 / G3)</name>
    <dbReference type="NCBI Taxonomy" id="412133"/>
    <lineage>
        <taxon>Eukaryota</taxon>
        <taxon>Metamonada</taxon>
        <taxon>Parabasalia</taxon>
        <taxon>Trichomonadida</taxon>
        <taxon>Trichomonadidae</taxon>
        <taxon>Trichomonas</taxon>
    </lineage>
</organism>
<reference evidence="2" key="2">
    <citation type="journal article" date="2007" name="Science">
        <title>Draft genome sequence of the sexually transmitted pathogen Trichomonas vaginalis.</title>
        <authorList>
            <person name="Carlton J.M."/>
            <person name="Hirt R.P."/>
            <person name="Silva J.C."/>
            <person name="Delcher A.L."/>
            <person name="Schatz M."/>
            <person name="Zhao Q."/>
            <person name="Wortman J.R."/>
            <person name="Bidwell S.L."/>
            <person name="Alsmark U.C.M."/>
            <person name="Besteiro S."/>
            <person name="Sicheritz-Ponten T."/>
            <person name="Noel C.J."/>
            <person name="Dacks J.B."/>
            <person name="Foster P.G."/>
            <person name="Simillion C."/>
            <person name="Van de Peer Y."/>
            <person name="Miranda-Saavedra D."/>
            <person name="Barton G.J."/>
            <person name="Westrop G.D."/>
            <person name="Mueller S."/>
            <person name="Dessi D."/>
            <person name="Fiori P.L."/>
            <person name="Ren Q."/>
            <person name="Paulsen I."/>
            <person name="Zhang H."/>
            <person name="Bastida-Corcuera F.D."/>
            <person name="Simoes-Barbosa A."/>
            <person name="Brown M.T."/>
            <person name="Hayes R.D."/>
            <person name="Mukherjee M."/>
            <person name="Okumura C.Y."/>
            <person name="Schneider R."/>
            <person name="Smith A.J."/>
            <person name="Vanacova S."/>
            <person name="Villalvazo M."/>
            <person name="Haas B.J."/>
            <person name="Pertea M."/>
            <person name="Feldblyum T.V."/>
            <person name="Utterback T.R."/>
            <person name="Shu C.L."/>
            <person name="Osoegawa K."/>
            <person name="de Jong P.J."/>
            <person name="Hrdy I."/>
            <person name="Horvathova L."/>
            <person name="Zubacova Z."/>
            <person name="Dolezal P."/>
            <person name="Malik S.B."/>
            <person name="Logsdon J.M. Jr."/>
            <person name="Henze K."/>
            <person name="Gupta A."/>
            <person name="Wang C.C."/>
            <person name="Dunne R.L."/>
            <person name="Upcroft J.A."/>
            <person name="Upcroft P."/>
            <person name="White O."/>
            <person name="Salzberg S.L."/>
            <person name="Tang P."/>
            <person name="Chiu C.-H."/>
            <person name="Lee Y.-S."/>
            <person name="Embley T.M."/>
            <person name="Coombs G.H."/>
            <person name="Mottram J.C."/>
            <person name="Tachezy J."/>
            <person name="Fraser-Liggett C.M."/>
            <person name="Johnson P.J."/>
        </authorList>
    </citation>
    <scope>NUCLEOTIDE SEQUENCE [LARGE SCALE GENOMIC DNA]</scope>
    <source>
        <strain evidence="2">G3</strain>
    </source>
</reference>
<dbReference type="FunCoup" id="A2DUL1">
    <property type="interactions" value="324"/>
</dbReference>
<dbReference type="SMR" id="A2DUL1"/>
<dbReference type="VEuPathDB" id="TrichDB:TVAGG3_0662970"/>